<evidence type="ECO:0000256" key="1">
    <source>
        <dbReference type="ARBA" id="ARBA00023015"/>
    </source>
</evidence>
<dbReference type="Pfam" id="PF07729">
    <property type="entry name" value="FCD"/>
    <property type="match status" value="1"/>
</dbReference>
<evidence type="ECO:0000256" key="3">
    <source>
        <dbReference type="ARBA" id="ARBA00023163"/>
    </source>
</evidence>
<keyword evidence="3" id="KW-0804">Transcription</keyword>
<dbReference type="PANTHER" id="PTHR43537:SF49">
    <property type="entry name" value="TRANSCRIPTIONAL REGULATORY PROTEIN"/>
    <property type="match status" value="1"/>
</dbReference>
<keyword evidence="7" id="KW-1185">Reference proteome</keyword>
<dbReference type="Proteomes" id="UP000758856">
    <property type="component" value="Unassembled WGS sequence"/>
</dbReference>
<dbReference type="SMART" id="SM00895">
    <property type="entry name" value="FCD"/>
    <property type="match status" value="1"/>
</dbReference>
<dbReference type="GO" id="GO:0003677">
    <property type="term" value="F:DNA binding"/>
    <property type="evidence" value="ECO:0007669"/>
    <property type="project" value="UniProtKB-KW"/>
</dbReference>
<dbReference type="InterPro" id="IPR036390">
    <property type="entry name" value="WH_DNA-bd_sf"/>
</dbReference>
<dbReference type="Proteomes" id="UP001143400">
    <property type="component" value="Unassembled WGS sequence"/>
</dbReference>
<dbReference type="EMBL" id="JAFBCY010000004">
    <property type="protein sequence ID" value="MBM7853152.1"/>
    <property type="molecule type" value="Genomic_DNA"/>
</dbReference>
<dbReference type="PRINTS" id="PR00035">
    <property type="entry name" value="HTHGNTR"/>
</dbReference>
<dbReference type="Gene3D" id="1.20.120.530">
    <property type="entry name" value="GntR ligand-binding domain-like"/>
    <property type="match status" value="1"/>
</dbReference>
<name>A0A9W6IY00_9HYPH</name>
<dbReference type="RefSeq" id="WP_204951608.1">
    <property type="nucleotide sequence ID" value="NZ_BSFF01000010.1"/>
</dbReference>
<dbReference type="Pfam" id="PF00392">
    <property type="entry name" value="GntR"/>
    <property type="match status" value="1"/>
</dbReference>
<feature type="domain" description="HTH gntR-type" evidence="4">
    <location>
        <begin position="18"/>
        <end position="85"/>
    </location>
</feature>
<dbReference type="AlphaFoldDB" id="A0A9W6IY00"/>
<dbReference type="PANTHER" id="PTHR43537">
    <property type="entry name" value="TRANSCRIPTIONAL REGULATOR, GNTR FAMILY"/>
    <property type="match status" value="1"/>
</dbReference>
<dbReference type="Gene3D" id="1.10.10.10">
    <property type="entry name" value="Winged helix-like DNA-binding domain superfamily/Winged helix DNA-binding domain"/>
    <property type="match status" value="1"/>
</dbReference>
<dbReference type="SUPFAM" id="SSF48008">
    <property type="entry name" value="GntR ligand-binding domain-like"/>
    <property type="match status" value="1"/>
</dbReference>
<dbReference type="SUPFAM" id="SSF46785">
    <property type="entry name" value="Winged helix' DNA-binding domain"/>
    <property type="match status" value="1"/>
</dbReference>
<dbReference type="GO" id="GO:0003700">
    <property type="term" value="F:DNA-binding transcription factor activity"/>
    <property type="evidence" value="ECO:0007669"/>
    <property type="project" value="InterPro"/>
</dbReference>
<evidence type="ECO:0000256" key="2">
    <source>
        <dbReference type="ARBA" id="ARBA00023125"/>
    </source>
</evidence>
<organism evidence="5 8">
    <name type="scientific">Methylopila capsulata</name>
    <dbReference type="NCBI Taxonomy" id="61654"/>
    <lineage>
        <taxon>Bacteria</taxon>
        <taxon>Pseudomonadati</taxon>
        <taxon>Pseudomonadota</taxon>
        <taxon>Alphaproteobacteria</taxon>
        <taxon>Hyphomicrobiales</taxon>
        <taxon>Methylopilaceae</taxon>
        <taxon>Methylopila</taxon>
    </lineage>
</organism>
<dbReference type="InterPro" id="IPR011711">
    <property type="entry name" value="GntR_C"/>
</dbReference>
<dbReference type="PROSITE" id="PS50949">
    <property type="entry name" value="HTH_GNTR"/>
    <property type="match status" value="1"/>
</dbReference>
<dbReference type="InterPro" id="IPR036388">
    <property type="entry name" value="WH-like_DNA-bd_sf"/>
</dbReference>
<comment type="caution">
    <text evidence="5">The sequence shown here is derived from an EMBL/GenBank/DDBJ whole genome shotgun (WGS) entry which is preliminary data.</text>
</comment>
<sequence>MRTKRNTSAEHAAAEAPVRRADALRFALEADIVTGVFKPGDRLDEQTLADRFGVSRTPLREALSQLAATGLVTLLPRRGAFVASLGFRDIIERFEAMAALEAMAGGLAARRIDGPGRRALQAALDDCRAEASDGDSDTYYLANERFHHVIYAEAHNAFLGDEARRLHMRLKPYRRLQLRAGARVATSLAEHERIVEAIFTGDTPGAERELRAHILVQGDRLSDFIATLDRSDLG</sequence>
<gene>
    <name evidence="5" type="ORF">GCM10008170_36540</name>
    <name evidence="6" type="ORF">JOD31_003403</name>
</gene>
<evidence type="ECO:0000313" key="5">
    <source>
        <dbReference type="EMBL" id="GLK57634.1"/>
    </source>
</evidence>
<evidence type="ECO:0000313" key="7">
    <source>
        <dbReference type="Proteomes" id="UP000758856"/>
    </source>
</evidence>
<dbReference type="EMBL" id="BSFF01000010">
    <property type="protein sequence ID" value="GLK57634.1"/>
    <property type="molecule type" value="Genomic_DNA"/>
</dbReference>
<evidence type="ECO:0000313" key="6">
    <source>
        <dbReference type="EMBL" id="MBM7853152.1"/>
    </source>
</evidence>
<reference evidence="5" key="3">
    <citation type="submission" date="2023-01" db="EMBL/GenBank/DDBJ databases">
        <authorList>
            <person name="Sun Q."/>
            <person name="Evtushenko L."/>
        </authorList>
    </citation>
    <scope>NUCLEOTIDE SEQUENCE</scope>
    <source>
        <strain evidence="5">VKM B-1606</strain>
    </source>
</reference>
<evidence type="ECO:0000259" key="4">
    <source>
        <dbReference type="PROSITE" id="PS50949"/>
    </source>
</evidence>
<dbReference type="InterPro" id="IPR008920">
    <property type="entry name" value="TF_FadR/GntR_C"/>
</dbReference>
<dbReference type="InterPro" id="IPR000524">
    <property type="entry name" value="Tscrpt_reg_HTH_GntR"/>
</dbReference>
<reference evidence="5" key="1">
    <citation type="journal article" date="2014" name="Int. J. Syst. Evol. Microbiol.">
        <title>Complete genome sequence of Corynebacterium casei LMG S-19264T (=DSM 44701T), isolated from a smear-ripened cheese.</title>
        <authorList>
            <consortium name="US DOE Joint Genome Institute (JGI-PGF)"/>
            <person name="Walter F."/>
            <person name="Albersmeier A."/>
            <person name="Kalinowski J."/>
            <person name="Ruckert C."/>
        </authorList>
    </citation>
    <scope>NUCLEOTIDE SEQUENCE</scope>
    <source>
        <strain evidence="5">VKM B-1606</strain>
    </source>
</reference>
<dbReference type="SMART" id="SM00345">
    <property type="entry name" value="HTH_GNTR"/>
    <property type="match status" value="1"/>
</dbReference>
<evidence type="ECO:0000313" key="8">
    <source>
        <dbReference type="Proteomes" id="UP001143400"/>
    </source>
</evidence>
<keyword evidence="2 6" id="KW-0238">DNA-binding</keyword>
<keyword evidence="1" id="KW-0805">Transcription regulation</keyword>
<dbReference type="CDD" id="cd07377">
    <property type="entry name" value="WHTH_GntR"/>
    <property type="match status" value="1"/>
</dbReference>
<accession>A0A9W6IY00</accession>
<reference evidence="6 7" key="2">
    <citation type="submission" date="2021-01" db="EMBL/GenBank/DDBJ databases">
        <title>Genomic Encyclopedia of Type Strains, Phase IV (KMG-IV): sequencing the most valuable type-strain genomes for metagenomic binning, comparative biology and taxonomic classification.</title>
        <authorList>
            <person name="Goeker M."/>
        </authorList>
    </citation>
    <scope>NUCLEOTIDE SEQUENCE [LARGE SCALE GENOMIC DNA]</scope>
    <source>
        <strain evidence="6 7">DSM 6130</strain>
    </source>
</reference>
<proteinExistence type="predicted"/>
<protein>
    <submittedName>
        <fullName evidence="5 6">GntR family transcriptional regulator</fullName>
    </submittedName>
</protein>